<keyword evidence="5" id="KW-0378">Hydrolase</keyword>
<keyword evidence="6" id="KW-0862">Zinc</keyword>
<comment type="similarity">
    <text evidence="2">Belongs to the metallo-dependent hydrolases superfamily. Adenosine and AMP deaminases family.</text>
</comment>
<evidence type="ECO:0000256" key="4">
    <source>
        <dbReference type="ARBA" id="ARBA00022723"/>
    </source>
</evidence>
<dbReference type="GO" id="GO:0006154">
    <property type="term" value="P:adenosine catabolic process"/>
    <property type="evidence" value="ECO:0007669"/>
    <property type="project" value="TreeGrafter"/>
</dbReference>
<sequence length="335" mass="38040">MTFDPRFLEKVELHVHLDTCLSYHYVKMLCPDLTLKKYQDEFITFHQCQDLGEFLSKITPQLSLLQTIQAISFAVDDLFDQLHADNVIYAEIRFAPLLHQNHGLSPEIVTETVLIAMHQATHKYGIEARLILCTLRHFTASESMQTARLAAKYLNQGVVALDLSADEARYPLDNHIAAFEYMYSMGGNCIAHAGEAKSHESVTETLEKLKVTRIGHGVRCIENNHTIDQLKANNIHLEICPTCNIICNVFKRIEEHPVNKLKKSGVNLSINTDARTVVNTTLNKEYILLHNTFGWGHKDFIDCNLSAITASFISLDMKKRLSDIIRNSFIKKSVD</sequence>
<dbReference type="Pfam" id="PF00962">
    <property type="entry name" value="A_deaminase"/>
    <property type="match status" value="1"/>
</dbReference>
<dbReference type="GO" id="GO:0009897">
    <property type="term" value="C:external side of plasma membrane"/>
    <property type="evidence" value="ECO:0007669"/>
    <property type="project" value="TreeGrafter"/>
</dbReference>
<dbReference type="NCBIfam" id="TIGR01430">
    <property type="entry name" value="aden_deam"/>
    <property type="match status" value="1"/>
</dbReference>
<dbReference type="GO" id="GO:0005829">
    <property type="term" value="C:cytosol"/>
    <property type="evidence" value="ECO:0007669"/>
    <property type="project" value="TreeGrafter"/>
</dbReference>
<reference evidence="8 9" key="1">
    <citation type="submission" date="2018-08" db="EMBL/GenBank/DDBJ databases">
        <title>Genomic Encyclopedia of Archaeal and Bacterial Type Strains, Phase II (KMG-II): from individual species to whole genera.</title>
        <authorList>
            <person name="Goeker M."/>
        </authorList>
    </citation>
    <scope>NUCLEOTIDE SEQUENCE [LARGE SCALE GENOMIC DNA]</scope>
    <source>
        <strain evidence="8 9">DSM 17905</strain>
    </source>
</reference>
<dbReference type="GO" id="GO:0004000">
    <property type="term" value="F:adenosine deaminase activity"/>
    <property type="evidence" value="ECO:0007669"/>
    <property type="project" value="TreeGrafter"/>
</dbReference>
<keyword evidence="4" id="KW-0479">Metal-binding</keyword>
<name>A0A3D9UEL7_9GAMM</name>
<dbReference type="InterPro" id="IPR032466">
    <property type="entry name" value="Metal_Hydrolase"/>
</dbReference>
<dbReference type="EMBL" id="QTUB01000001">
    <property type="protein sequence ID" value="REF27726.1"/>
    <property type="molecule type" value="Genomic_DNA"/>
</dbReference>
<evidence type="ECO:0000256" key="5">
    <source>
        <dbReference type="ARBA" id="ARBA00022801"/>
    </source>
</evidence>
<dbReference type="RefSeq" id="WP_115826696.1">
    <property type="nucleotide sequence ID" value="NZ_QTUB01000001.1"/>
</dbReference>
<organism evidence="8 9">
    <name type="scientific">Xenorhabdus cabanillasii</name>
    <dbReference type="NCBI Taxonomy" id="351673"/>
    <lineage>
        <taxon>Bacteria</taxon>
        <taxon>Pseudomonadati</taxon>
        <taxon>Pseudomonadota</taxon>
        <taxon>Gammaproteobacteria</taxon>
        <taxon>Enterobacterales</taxon>
        <taxon>Morganellaceae</taxon>
        <taxon>Xenorhabdus</taxon>
    </lineage>
</organism>
<dbReference type="InterPro" id="IPR001365">
    <property type="entry name" value="A_deaminase_dom"/>
</dbReference>
<dbReference type="AlphaFoldDB" id="A0A3D9UEL7"/>
<dbReference type="GO" id="GO:0046872">
    <property type="term" value="F:metal ion binding"/>
    <property type="evidence" value="ECO:0007669"/>
    <property type="project" value="UniProtKB-KW"/>
</dbReference>
<dbReference type="InterPro" id="IPR006330">
    <property type="entry name" value="Ado/ade_deaminase"/>
</dbReference>
<evidence type="ECO:0000256" key="6">
    <source>
        <dbReference type="ARBA" id="ARBA00022833"/>
    </source>
</evidence>
<evidence type="ECO:0000259" key="7">
    <source>
        <dbReference type="Pfam" id="PF00962"/>
    </source>
</evidence>
<evidence type="ECO:0000256" key="1">
    <source>
        <dbReference type="ARBA" id="ARBA00001947"/>
    </source>
</evidence>
<accession>A0A3D9UEL7</accession>
<dbReference type="SUPFAM" id="SSF51556">
    <property type="entry name" value="Metallo-dependent hydrolases"/>
    <property type="match status" value="1"/>
</dbReference>
<dbReference type="Gene3D" id="3.20.20.140">
    <property type="entry name" value="Metal-dependent hydrolases"/>
    <property type="match status" value="1"/>
</dbReference>
<dbReference type="GO" id="GO:0043103">
    <property type="term" value="P:hypoxanthine salvage"/>
    <property type="evidence" value="ECO:0007669"/>
    <property type="project" value="TreeGrafter"/>
</dbReference>
<proteinExistence type="inferred from homology"/>
<evidence type="ECO:0000313" key="9">
    <source>
        <dbReference type="Proteomes" id="UP000256294"/>
    </source>
</evidence>
<keyword evidence="9" id="KW-1185">Reference proteome</keyword>
<comment type="cofactor">
    <cofactor evidence="1">
        <name>Zn(2+)</name>
        <dbReference type="ChEBI" id="CHEBI:29105"/>
    </cofactor>
</comment>
<evidence type="ECO:0000256" key="2">
    <source>
        <dbReference type="ARBA" id="ARBA00006676"/>
    </source>
</evidence>
<dbReference type="Proteomes" id="UP000256294">
    <property type="component" value="Unassembled WGS sequence"/>
</dbReference>
<dbReference type="GO" id="GO:0060169">
    <property type="term" value="P:negative regulation of adenosine receptor signaling pathway"/>
    <property type="evidence" value="ECO:0007669"/>
    <property type="project" value="TreeGrafter"/>
</dbReference>
<evidence type="ECO:0000313" key="8">
    <source>
        <dbReference type="EMBL" id="REF27726.1"/>
    </source>
</evidence>
<dbReference type="EC" id="3.5.4.4" evidence="3"/>
<gene>
    <name evidence="8" type="ORF">BDD26_2540</name>
</gene>
<dbReference type="PANTHER" id="PTHR11409:SF43">
    <property type="entry name" value="ADENOSINE DEAMINASE"/>
    <property type="match status" value="1"/>
</dbReference>
<protein>
    <recommendedName>
        <fullName evidence="3">adenosine deaminase</fullName>
        <ecNumber evidence="3">3.5.4.4</ecNumber>
    </recommendedName>
</protein>
<dbReference type="PANTHER" id="PTHR11409">
    <property type="entry name" value="ADENOSINE DEAMINASE"/>
    <property type="match status" value="1"/>
</dbReference>
<comment type="caution">
    <text evidence="8">The sequence shown here is derived from an EMBL/GenBank/DDBJ whole genome shotgun (WGS) entry which is preliminary data.</text>
</comment>
<dbReference type="GO" id="GO:0046103">
    <property type="term" value="P:inosine biosynthetic process"/>
    <property type="evidence" value="ECO:0007669"/>
    <property type="project" value="TreeGrafter"/>
</dbReference>
<evidence type="ECO:0000256" key="3">
    <source>
        <dbReference type="ARBA" id="ARBA00012784"/>
    </source>
</evidence>
<feature type="domain" description="Adenosine deaminase" evidence="7">
    <location>
        <begin position="10"/>
        <end position="326"/>
    </location>
</feature>